<accession>A0AAN9FFC0</accession>
<dbReference type="AlphaFoldDB" id="A0AAN9FFC0"/>
<feature type="domain" description="FAR1" evidence="1">
    <location>
        <begin position="90"/>
        <end position="176"/>
    </location>
</feature>
<dbReference type="Proteomes" id="UP001372338">
    <property type="component" value="Unassembled WGS sequence"/>
</dbReference>
<dbReference type="PANTHER" id="PTHR47718">
    <property type="entry name" value="OS01G0519700 PROTEIN"/>
    <property type="match status" value="1"/>
</dbReference>
<gene>
    <name evidence="2" type="ORF">RIF29_15612</name>
</gene>
<dbReference type="Pfam" id="PF03101">
    <property type="entry name" value="FAR1"/>
    <property type="match status" value="1"/>
</dbReference>
<sequence>MGDESFIEIEVDEDDVHSDEFTEKDEEYEFDEAEDFVEEDEGDEEHEQFEGRRMIIVDDDADIRAFAHDKLTVDVIKRIDFKDVEVAYGFYNEYNRLRGFSVGKHKTKYDVKDNLLWKSYVCSNHGQRMMKELERRRRERRSSRCECTAEFRVHLEVASGRWYVSRFRDVHNHQLVIESEHVGKLHSHRKITDMDIALMKVLRSVGIKGYQEVRWFKTAKEWFSGRVGKGVVNQSDTNVCRHLSLVSSCIRMCRLASGSLERYNEIKEKVLLKTKDLMPYFESIEASGGAYENVKSPNNDGTLRNPGVVRTKGCGSVPKADEEAEINGLCGGGDELNEVTKEATEFEDVEEYEVVINSVE</sequence>
<evidence type="ECO:0000259" key="1">
    <source>
        <dbReference type="Pfam" id="PF03101"/>
    </source>
</evidence>
<dbReference type="InterPro" id="IPR004330">
    <property type="entry name" value="FAR1_DNA_bnd_dom"/>
</dbReference>
<keyword evidence="3" id="KW-1185">Reference proteome</keyword>
<protein>
    <recommendedName>
        <fullName evidence="1">FAR1 domain-containing protein</fullName>
    </recommendedName>
</protein>
<organism evidence="2 3">
    <name type="scientific">Crotalaria pallida</name>
    <name type="common">Smooth rattlebox</name>
    <name type="synonym">Crotalaria striata</name>
    <dbReference type="NCBI Taxonomy" id="3830"/>
    <lineage>
        <taxon>Eukaryota</taxon>
        <taxon>Viridiplantae</taxon>
        <taxon>Streptophyta</taxon>
        <taxon>Embryophyta</taxon>
        <taxon>Tracheophyta</taxon>
        <taxon>Spermatophyta</taxon>
        <taxon>Magnoliopsida</taxon>
        <taxon>eudicotyledons</taxon>
        <taxon>Gunneridae</taxon>
        <taxon>Pentapetalae</taxon>
        <taxon>rosids</taxon>
        <taxon>fabids</taxon>
        <taxon>Fabales</taxon>
        <taxon>Fabaceae</taxon>
        <taxon>Papilionoideae</taxon>
        <taxon>50 kb inversion clade</taxon>
        <taxon>genistoids sensu lato</taxon>
        <taxon>core genistoids</taxon>
        <taxon>Crotalarieae</taxon>
        <taxon>Crotalaria</taxon>
    </lineage>
</organism>
<proteinExistence type="predicted"/>
<evidence type="ECO:0000313" key="2">
    <source>
        <dbReference type="EMBL" id="KAK7274519.1"/>
    </source>
</evidence>
<comment type="caution">
    <text evidence="2">The sequence shown here is derived from an EMBL/GenBank/DDBJ whole genome shotgun (WGS) entry which is preliminary data.</text>
</comment>
<name>A0AAN9FFC0_CROPI</name>
<reference evidence="2 3" key="1">
    <citation type="submission" date="2024-01" db="EMBL/GenBank/DDBJ databases">
        <title>The genomes of 5 underutilized Papilionoideae crops provide insights into root nodulation and disease resistanc.</title>
        <authorList>
            <person name="Yuan L."/>
        </authorList>
    </citation>
    <scope>NUCLEOTIDE SEQUENCE [LARGE SCALE GENOMIC DNA]</scope>
    <source>
        <strain evidence="2">ZHUSHIDOU_FW_LH</strain>
        <tissue evidence="2">Leaf</tissue>
    </source>
</reference>
<evidence type="ECO:0000313" key="3">
    <source>
        <dbReference type="Proteomes" id="UP001372338"/>
    </source>
</evidence>
<dbReference type="EMBL" id="JAYWIO010000003">
    <property type="protein sequence ID" value="KAK7274519.1"/>
    <property type="molecule type" value="Genomic_DNA"/>
</dbReference>